<evidence type="ECO:0000256" key="1">
    <source>
        <dbReference type="ARBA" id="ARBA00004418"/>
    </source>
</evidence>
<dbReference type="PANTHER" id="PTHR35936:SF13">
    <property type="entry name" value="HISTIDINE-BINDING PERIPLASMIC PROTEIN"/>
    <property type="match status" value="1"/>
</dbReference>
<dbReference type="SMART" id="SM00062">
    <property type="entry name" value="PBPb"/>
    <property type="match status" value="1"/>
</dbReference>
<name>A0A0H2XWK5_BURO1</name>
<organism evidence="9">
    <name type="scientific">Burkholderia orbicola (strain AU 1054)</name>
    <dbReference type="NCBI Taxonomy" id="331271"/>
    <lineage>
        <taxon>Bacteria</taxon>
        <taxon>Pseudomonadati</taxon>
        <taxon>Pseudomonadota</taxon>
        <taxon>Betaproteobacteria</taxon>
        <taxon>Burkholderiales</taxon>
        <taxon>Burkholderiaceae</taxon>
        <taxon>Burkholderia</taxon>
        <taxon>Burkholderia cepacia complex</taxon>
        <taxon>Burkholderia orbicola</taxon>
    </lineage>
</organism>
<proteinExistence type="inferred from homology"/>
<evidence type="ECO:0000256" key="6">
    <source>
        <dbReference type="RuleBase" id="RU003744"/>
    </source>
</evidence>
<feature type="signal peptide" evidence="7">
    <location>
        <begin position="1"/>
        <end position="22"/>
    </location>
</feature>
<dbReference type="EMBL" id="CP000379">
    <property type="protein sequence ID" value="ABF79404.1"/>
    <property type="molecule type" value="Genomic_DNA"/>
</dbReference>
<keyword evidence="4 7" id="KW-0732">Signal</keyword>
<dbReference type="HOGENOM" id="CLU_019602_18_0_4"/>
<evidence type="ECO:0000256" key="7">
    <source>
        <dbReference type="SAM" id="SignalP"/>
    </source>
</evidence>
<comment type="subcellular location">
    <subcellularLocation>
        <location evidence="1">Periplasm</location>
    </subcellularLocation>
</comment>
<evidence type="ECO:0000256" key="5">
    <source>
        <dbReference type="ARBA" id="ARBA00022764"/>
    </source>
</evidence>
<keyword evidence="3" id="KW-0813">Transport</keyword>
<dbReference type="NCBIfam" id="TIGR01096">
    <property type="entry name" value="3A0103s03R"/>
    <property type="match status" value="1"/>
</dbReference>
<feature type="chain" id="PRO_5002601919" evidence="7">
    <location>
        <begin position="23"/>
        <end position="260"/>
    </location>
</feature>
<comment type="similarity">
    <text evidence="2 6">Belongs to the bacterial solute-binding protein 3 family.</text>
</comment>
<sequence precursor="true">MKRLIAAVSIALLAVSAGPAVAKDWTTIRFGTDASYAPFESKAPDGKLVGFDIDLGNEICARLKAKCVWLENDFDGMIPALKAKKFDAVLSSMSITPQRAQQIGFTTKIYNQPTRLVVKKGSSLLPTAASLKGKSIGVEQGTTQETYAKAYWGKQGANVVSYQNQDGVYADLIAGRLDAALQDEVQAAIGFLKSPRGANYTFVGPELVDEKVLGIGAGIGLRQEDTDLKAKIDRAIHDMVKDGTYKRLASKYFDFDIYGG</sequence>
<protein>
    <submittedName>
        <fullName evidence="9">Amino acid ABC transporter substrate-binding protein, PAAT family</fullName>
    </submittedName>
</protein>
<evidence type="ECO:0000256" key="4">
    <source>
        <dbReference type="ARBA" id="ARBA00022729"/>
    </source>
</evidence>
<dbReference type="AlphaFoldDB" id="A0A0H2XWK5"/>
<dbReference type="Pfam" id="PF00497">
    <property type="entry name" value="SBP_bac_3"/>
    <property type="match status" value="1"/>
</dbReference>
<dbReference type="Gene3D" id="3.40.190.10">
    <property type="entry name" value="Periplasmic binding protein-like II"/>
    <property type="match status" value="2"/>
</dbReference>
<dbReference type="PROSITE" id="PS01039">
    <property type="entry name" value="SBP_BACTERIAL_3"/>
    <property type="match status" value="1"/>
</dbReference>
<evidence type="ECO:0000259" key="8">
    <source>
        <dbReference type="SMART" id="SM00062"/>
    </source>
</evidence>
<dbReference type="CDD" id="cd13703">
    <property type="entry name" value="PBP2_HisJ_LAO"/>
    <property type="match status" value="1"/>
</dbReference>
<keyword evidence="5" id="KW-0574">Periplasm</keyword>
<dbReference type="GO" id="GO:0030288">
    <property type="term" value="C:outer membrane-bounded periplasmic space"/>
    <property type="evidence" value="ECO:0007669"/>
    <property type="project" value="InterPro"/>
</dbReference>
<reference evidence="9" key="1">
    <citation type="submission" date="2006-05" db="EMBL/GenBank/DDBJ databases">
        <title>Complete sequence of chromosome 2 of Burkholderia cenocepacia AU 1054.</title>
        <authorList>
            <consortium name="US DOE Joint Genome Institute"/>
            <person name="Copeland A."/>
            <person name="Lucas S."/>
            <person name="Lapidus A."/>
            <person name="Barry K."/>
            <person name="Detter J.C."/>
            <person name="Glavina del Rio T."/>
            <person name="Hammon N."/>
            <person name="Israni S."/>
            <person name="Dalin E."/>
            <person name="Tice H."/>
            <person name="Pitluck S."/>
            <person name="Chain P."/>
            <person name="Malfatti S."/>
            <person name="Shin M."/>
            <person name="Vergez L."/>
            <person name="Schmutz J."/>
            <person name="Larimer F."/>
            <person name="Land M."/>
            <person name="Hauser L."/>
            <person name="Kyrpides N."/>
            <person name="Lykidis A."/>
            <person name="LiPuma J.J."/>
            <person name="Konstantinidis K."/>
            <person name="Tiedje J.M."/>
            <person name="Richardson P."/>
        </authorList>
    </citation>
    <scope>NUCLEOTIDE SEQUENCE [LARGE SCALE GENOMIC DNA]</scope>
    <source>
        <strain evidence="9">AU 1054</strain>
    </source>
</reference>
<evidence type="ECO:0000313" key="9">
    <source>
        <dbReference type="EMBL" id="ABF79404.1"/>
    </source>
</evidence>
<dbReference type="InterPro" id="IPR018313">
    <property type="entry name" value="SBP_3_CS"/>
</dbReference>
<dbReference type="InterPro" id="IPR005768">
    <property type="entry name" value="Lys_Arg_Orn-bd"/>
</dbReference>
<evidence type="ECO:0000256" key="3">
    <source>
        <dbReference type="ARBA" id="ARBA00022448"/>
    </source>
</evidence>
<dbReference type="PANTHER" id="PTHR35936">
    <property type="entry name" value="MEMBRANE-BOUND LYTIC MUREIN TRANSGLYCOSYLASE F"/>
    <property type="match status" value="1"/>
</dbReference>
<evidence type="ECO:0000256" key="2">
    <source>
        <dbReference type="ARBA" id="ARBA00010333"/>
    </source>
</evidence>
<gene>
    <name evidence="9" type="ordered locus">Bcen_4522</name>
</gene>
<dbReference type="InterPro" id="IPR001638">
    <property type="entry name" value="Solute-binding_3/MltF_N"/>
</dbReference>
<accession>A0A0H2XWK5</accession>
<dbReference type="SUPFAM" id="SSF53850">
    <property type="entry name" value="Periplasmic binding protein-like II"/>
    <property type="match status" value="1"/>
</dbReference>
<feature type="domain" description="Solute-binding protein family 3/N-terminal" evidence="8">
    <location>
        <begin position="27"/>
        <end position="256"/>
    </location>
</feature>